<dbReference type="Pfam" id="PF00026">
    <property type="entry name" value="Asp"/>
    <property type="match status" value="1"/>
</dbReference>
<keyword evidence="7" id="KW-0472">Membrane</keyword>
<feature type="region of interest" description="Disordered" evidence="6">
    <location>
        <begin position="39"/>
        <end position="74"/>
    </location>
</feature>
<proteinExistence type="inferred from homology"/>
<evidence type="ECO:0000313" key="11">
    <source>
        <dbReference type="Proteomes" id="UP001189429"/>
    </source>
</evidence>
<feature type="compositionally biased region" description="Basic and acidic residues" evidence="6">
    <location>
        <begin position="98"/>
        <end position="107"/>
    </location>
</feature>
<dbReference type="PANTHER" id="PTHR47966:SF51">
    <property type="entry name" value="BETA-SITE APP-CLEAVING ENZYME, ISOFORM A-RELATED"/>
    <property type="match status" value="1"/>
</dbReference>
<dbReference type="InterPro" id="IPR001969">
    <property type="entry name" value="Aspartic_peptidase_AS"/>
</dbReference>
<organism evidence="10 11">
    <name type="scientific">Prorocentrum cordatum</name>
    <dbReference type="NCBI Taxonomy" id="2364126"/>
    <lineage>
        <taxon>Eukaryota</taxon>
        <taxon>Sar</taxon>
        <taxon>Alveolata</taxon>
        <taxon>Dinophyceae</taxon>
        <taxon>Prorocentrales</taxon>
        <taxon>Prorocentraceae</taxon>
        <taxon>Prorocentrum</taxon>
    </lineage>
</organism>
<name>A0ABN9SD78_9DINO</name>
<dbReference type="PROSITE" id="PS00141">
    <property type="entry name" value="ASP_PROTEASE"/>
    <property type="match status" value="1"/>
</dbReference>
<comment type="caution">
    <text evidence="10">The sequence shown here is derived from an EMBL/GenBank/DDBJ whole genome shotgun (WGS) entry which is preliminary data.</text>
</comment>
<keyword evidence="7" id="KW-1133">Transmembrane helix</keyword>
<protein>
    <recommendedName>
        <fullName evidence="9">Peptidase A1 domain-containing protein</fullName>
    </recommendedName>
</protein>
<gene>
    <name evidence="10" type="ORF">PCOR1329_LOCUS28740</name>
</gene>
<dbReference type="CDD" id="cd05471">
    <property type="entry name" value="pepsin_like"/>
    <property type="match status" value="1"/>
</dbReference>
<accession>A0ABN9SD78</accession>
<evidence type="ECO:0000256" key="7">
    <source>
        <dbReference type="SAM" id="Phobius"/>
    </source>
</evidence>
<dbReference type="InterPro" id="IPR001461">
    <property type="entry name" value="Aspartic_peptidase_A1"/>
</dbReference>
<dbReference type="SUPFAM" id="SSF50630">
    <property type="entry name" value="Acid proteases"/>
    <property type="match status" value="1"/>
</dbReference>
<dbReference type="Gene3D" id="2.40.70.10">
    <property type="entry name" value="Acid Proteases"/>
    <property type="match status" value="2"/>
</dbReference>
<dbReference type="PANTHER" id="PTHR47966">
    <property type="entry name" value="BETA-SITE APP-CLEAVING ENZYME, ISOFORM A-RELATED"/>
    <property type="match status" value="1"/>
</dbReference>
<keyword evidence="7" id="KW-0812">Transmembrane</keyword>
<feature type="transmembrane region" description="Helical" evidence="7">
    <location>
        <begin position="485"/>
        <end position="505"/>
    </location>
</feature>
<reference evidence="10" key="1">
    <citation type="submission" date="2023-10" db="EMBL/GenBank/DDBJ databases">
        <authorList>
            <person name="Chen Y."/>
            <person name="Shah S."/>
            <person name="Dougan E. K."/>
            <person name="Thang M."/>
            <person name="Chan C."/>
        </authorList>
    </citation>
    <scope>NUCLEOTIDE SEQUENCE [LARGE SCALE GENOMIC DNA]</scope>
</reference>
<feature type="region of interest" description="Disordered" evidence="6">
    <location>
        <begin position="98"/>
        <end position="121"/>
    </location>
</feature>
<evidence type="ECO:0000256" key="4">
    <source>
        <dbReference type="ARBA" id="ARBA00022801"/>
    </source>
</evidence>
<feature type="region of interest" description="Disordered" evidence="6">
    <location>
        <begin position="516"/>
        <end position="535"/>
    </location>
</feature>
<evidence type="ECO:0000256" key="5">
    <source>
        <dbReference type="RuleBase" id="RU000454"/>
    </source>
</evidence>
<dbReference type="PROSITE" id="PS51767">
    <property type="entry name" value="PEPTIDASE_A1"/>
    <property type="match status" value="1"/>
</dbReference>
<feature type="signal peptide" evidence="8">
    <location>
        <begin position="1"/>
        <end position="21"/>
    </location>
</feature>
<dbReference type="InterPro" id="IPR021109">
    <property type="entry name" value="Peptidase_aspartic_dom_sf"/>
</dbReference>
<feature type="compositionally biased region" description="Basic and acidic residues" evidence="6">
    <location>
        <begin position="42"/>
        <end position="66"/>
    </location>
</feature>
<sequence>MGGSMSCRSVLGLAFAASALGLPGNRRVTFDLHQAPRRRAARAADRREPLVAQEQPRDTLESDSPHPRLRRLQAPSHPVDLFNLDNVQYVMRVEIGEPCHGPGRDGEEAASGPPRALPAKRTSDLVPVESQYGGQVLEVLPDTGSPDLWVAASNCTNCLENATLFDVSASCTAQQLGDRERFAYRDGTSASGGSFLDTVRFGDLKLTSQFLIQVDHMDAETSMQSDGILGLAPFSSRGKTFLTRMFEEREHSVLPKQFSFFLKGHTDSTSKLVFGDPDFDQYSKETKFQYAKAHGGQSQATWLVSVRSVTWTGSSWSGRSLAAQGAAPLGRGIGALVDSGTSLMVLPSELYDSLMAELLWRLSGCVHDAKQDVVRCDCPPANDLSRMPWLVITFIGDDDEDFSVCMASEEFILESPDPERPGGAQCIPAFSRGGVTETQRMILGMTFMRSFYTNFDIDSMRVGFARSAESPLPGLSMCNPHRKSIWCASVAVMLASVAFVCYVALDYDMGKKEAGADCSAEGGGEVEAASSPASK</sequence>
<keyword evidence="4 5" id="KW-0378">Hydrolase</keyword>
<keyword evidence="11" id="KW-1185">Reference proteome</keyword>
<dbReference type="Proteomes" id="UP001189429">
    <property type="component" value="Unassembled WGS sequence"/>
</dbReference>
<evidence type="ECO:0000256" key="6">
    <source>
        <dbReference type="SAM" id="MobiDB-lite"/>
    </source>
</evidence>
<evidence type="ECO:0000313" key="10">
    <source>
        <dbReference type="EMBL" id="CAK0829961.1"/>
    </source>
</evidence>
<evidence type="ECO:0000259" key="9">
    <source>
        <dbReference type="PROSITE" id="PS51767"/>
    </source>
</evidence>
<evidence type="ECO:0000256" key="3">
    <source>
        <dbReference type="ARBA" id="ARBA00022750"/>
    </source>
</evidence>
<evidence type="ECO:0000256" key="2">
    <source>
        <dbReference type="ARBA" id="ARBA00022670"/>
    </source>
</evidence>
<feature type="domain" description="Peptidase A1" evidence="9">
    <location>
        <begin position="124"/>
        <end position="465"/>
    </location>
</feature>
<dbReference type="PRINTS" id="PR00792">
    <property type="entry name" value="PEPSIN"/>
</dbReference>
<keyword evidence="8" id="KW-0732">Signal</keyword>
<dbReference type="InterPro" id="IPR033121">
    <property type="entry name" value="PEPTIDASE_A1"/>
</dbReference>
<feature type="chain" id="PRO_5046498376" description="Peptidase A1 domain-containing protein" evidence="8">
    <location>
        <begin position="22"/>
        <end position="535"/>
    </location>
</feature>
<keyword evidence="3 5" id="KW-0064">Aspartyl protease</keyword>
<keyword evidence="2 5" id="KW-0645">Protease</keyword>
<comment type="similarity">
    <text evidence="1 5">Belongs to the peptidase A1 family.</text>
</comment>
<dbReference type="EMBL" id="CAUYUJ010010668">
    <property type="protein sequence ID" value="CAK0829961.1"/>
    <property type="molecule type" value="Genomic_DNA"/>
</dbReference>
<evidence type="ECO:0000256" key="1">
    <source>
        <dbReference type="ARBA" id="ARBA00007447"/>
    </source>
</evidence>
<evidence type="ECO:0000256" key="8">
    <source>
        <dbReference type="SAM" id="SignalP"/>
    </source>
</evidence>
<dbReference type="InterPro" id="IPR034164">
    <property type="entry name" value="Pepsin-like_dom"/>
</dbReference>